<dbReference type="OrthoDB" id="9786100at2"/>
<feature type="domain" description="LicD/FKTN/FKRP nucleotidyltransferase" evidence="1">
    <location>
        <begin position="36"/>
        <end position="260"/>
    </location>
</feature>
<dbReference type="Proteomes" id="UP000191056">
    <property type="component" value="Unassembled WGS sequence"/>
</dbReference>
<dbReference type="InterPro" id="IPR052942">
    <property type="entry name" value="LPS_cholinephosphotransferase"/>
</dbReference>
<name>A0A1V4J1B4_9CLOT</name>
<organism evidence="2 3">
    <name type="scientific">Clostridium chromiireducens</name>
    <dbReference type="NCBI Taxonomy" id="225345"/>
    <lineage>
        <taxon>Bacteria</taxon>
        <taxon>Bacillati</taxon>
        <taxon>Bacillota</taxon>
        <taxon>Clostridia</taxon>
        <taxon>Eubacteriales</taxon>
        <taxon>Clostridiaceae</taxon>
        <taxon>Clostridium</taxon>
    </lineage>
</organism>
<protein>
    <submittedName>
        <fullName evidence="2">LicD family protein</fullName>
    </submittedName>
</protein>
<dbReference type="PANTHER" id="PTHR43404">
    <property type="entry name" value="LIPOPOLYSACCHARIDE CHOLINEPHOSPHOTRANSFERASE LICD"/>
    <property type="match status" value="1"/>
</dbReference>
<dbReference type="InterPro" id="IPR007074">
    <property type="entry name" value="LicD/FKTN/FKRP_NTP_transf"/>
</dbReference>
<evidence type="ECO:0000313" key="3">
    <source>
        <dbReference type="Proteomes" id="UP000191056"/>
    </source>
</evidence>
<comment type="caution">
    <text evidence="2">The sequence shown here is derived from an EMBL/GenBank/DDBJ whole genome shotgun (WGS) entry which is preliminary data.</text>
</comment>
<dbReference type="STRING" id="225345.CLCHR_02120"/>
<evidence type="ECO:0000259" key="1">
    <source>
        <dbReference type="Pfam" id="PF04991"/>
    </source>
</evidence>
<gene>
    <name evidence="2" type="ORF">CLCHR_02120</name>
</gene>
<evidence type="ECO:0000313" key="2">
    <source>
        <dbReference type="EMBL" id="OPJ66111.1"/>
    </source>
</evidence>
<dbReference type="PANTHER" id="PTHR43404:SF2">
    <property type="entry name" value="LIPOPOLYSACCHARIDE CHOLINEPHOSPHOTRANSFERASE LICD"/>
    <property type="match status" value="1"/>
</dbReference>
<dbReference type="EMBL" id="MZGT01000002">
    <property type="protein sequence ID" value="OPJ66111.1"/>
    <property type="molecule type" value="Genomic_DNA"/>
</dbReference>
<sequence length="287" mass="34812">MNKDNCTYKREDYEDLSLRDAQMIMVDILEEVHKLCEKHELKYFLDAGTLIGAVRHKGFIPWDDDVDIGMLREDFNKFLEIAKKELPKHLFLQTFETDEYYDVYPVPCKIRYNDTMFLEEGAKENYEMHNGVYIDIFPYDSLPKHNFIYKIQRALSFNILKSYKRLRDIPEKLSFKNKITFSFYKLVVKMFPNKRRLKFFKFLVKWNDSKSEYMGYGVDTYWSEYVYKKSDYFDLAKLEFEGKFFYAPKNYHAILTQLYGDYMTMPKEEERVWHAKEIKKLKVKKVI</sequence>
<dbReference type="AlphaFoldDB" id="A0A1V4J1B4"/>
<dbReference type="GO" id="GO:0009100">
    <property type="term" value="P:glycoprotein metabolic process"/>
    <property type="evidence" value="ECO:0007669"/>
    <property type="project" value="UniProtKB-ARBA"/>
</dbReference>
<accession>A0A1V4J1B4</accession>
<proteinExistence type="predicted"/>
<dbReference type="RefSeq" id="WP_079437801.1">
    <property type="nucleotide sequence ID" value="NZ_MZGT01000002.1"/>
</dbReference>
<dbReference type="Pfam" id="PF04991">
    <property type="entry name" value="LicD"/>
    <property type="match status" value="1"/>
</dbReference>
<reference evidence="2 3" key="1">
    <citation type="submission" date="2017-03" db="EMBL/GenBank/DDBJ databases">
        <title>Genome sequence of Clostridium chromiireducens DSM 23318.</title>
        <authorList>
            <person name="Poehlein A."/>
            <person name="Daniel R."/>
        </authorList>
    </citation>
    <scope>NUCLEOTIDE SEQUENCE [LARGE SCALE GENOMIC DNA]</scope>
    <source>
        <strain evidence="2 3">DSM 23318</strain>
    </source>
</reference>
<keyword evidence="3" id="KW-1185">Reference proteome</keyword>